<comment type="caution">
    <text evidence="2">The sequence shown here is derived from an EMBL/GenBank/DDBJ whole genome shotgun (WGS) entry which is preliminary data.</text>
</comment>
<name>A0AAV3ZQ21_9GAST</name>
<evidence type="ECO:0000256" key="1">
    <source>
        <dbReference type="SAM" id="MobiDB-lite"/>
    </source>
</evidence>
<dbReference type="Proteomes" id="UP000735302">
    <property type="component" value="Unassembled WGS sequence"/>
</dbReference>
<feature type="compositionally biased region" description="Polar residues" evidence="1">
    <location>
        <begin position="37"/>
        <end position="53"/>
    </location>
</feature>
<reference evidence="2 3" key="1">
    <citation type="journal article" date="2021" name="Elife">
        <title>Chloroplast acquisition without the gene transfer in kleptoplastic sea slugs, Plakobranchus ocellatus.</title>
        <authorList>
            <person name="Maeda T."/>
            <person name="Takahashi S."/>
            <person name="Yoshida T."/>
            <person name="Shimamura S."/>
            <person name="Takaki Y."/>
            <person name="Nagai Y."/>
            <person name="Toyoda A."/>
            <person name="Suzuki Y."/>
            <person name="Arimoto A."/>
            <person name="Ishii H."/>
            <person name="Satoh N."/>
            <person name="Nishiyama T."/>
            <person name="Hasebe M."/>
            <person name="Maruyama T."/>
            <person name="Minagawa J."/>
            <person name="Obokata J."/>
            <person name="Shigenobu S."/>
        </authorList>
    </citation>
    <scope>NUCLEOTIDE SEQUENCE [LARGE SCALE GENOMIC DNA]</scope>
</reference>
<feature type="compositionally biased region" description="Low complexity" evidence="1">
    <location>
        <begin position="73"/>
        <end position="83"/>
    </location>
</feature>
<evidence type="ECO:0000313" key="2">
    <source>
        <dbReference type="EMBL" id="GFN96699.1"/>
    </source>
</evidence>
<proteinExistence type="predicted"/>
<evidence type="ECO:0000313" key="3">
    <source>
        <dbReference type="Proteomes" id="UP000735302"/>
    </source>
</evidence>
<keyword evidence="3" id="KW-1185">Reference proteome</keyword>
<feature type="region of interest" description="Disordered" evidence="1">
    <location>
        <begin position="228"/>
        <end position="279"/>
    </location>
</feature>
<feature type="compositionally biased region" description="Polar residues" evidence="1">
    <location>
        <begin position="240"/>
        <end position="252"/>
    </location>
</feature>
<feature type="region of interest" description="Disordered" evidence="1">
    <location>
        <begin position="18"/>
        <end position="83"/>
    </location>
</feature>
<organism evidence="2 3">
    <name type="scientific">Plakobranchus ocellatus</name>
    <dbReference type="NCBI Taxonomy" id="259542"/>
    <lineage>
        <taxon>Eukaryota</taxon>
        <taxon>Metazoa</taxon>
        <taxon>Spiralia</taxon>
        <taxon>Lophotrochozoa</taxon>
        <taxon>Mollusca</taxon>
        <taxon>Gastropoda</taxon>
        <taxon>Heterobranchia</taxon>
        <taxon>Euthyneura</taxon>
        <taxon>Panpulmonata</taxon>
        <taxon>Sacoglossa</taxon>
        <taxon>Placobranchoidea</taxon>
        <taxon>Plakobranchidae</taxon>
        <taxon>Plakobranchus</taxon>
    </lineage>
</organism>
<accession>A0AAV3ZQ21</accession>
<protein>
    <submittedName>
        <fullName evidence="2">Uncharacterized protein</fullName>
    </submittedName>
</protein>
<dbReference type="EMBL" id="BLXT01002699">
    <property type="protein sequence ID" value="GFN96699.1"/>
    <property type="molecule type" value="Genomic_DNA"/>
</dbReference>
<gene>
    <name evidence="2" type="ORF">PoB_002320500</name>
</gene>
<sequence>MIELMSRLEAKLEATEGTRPKLYQDCEALNSAPTPPTDSGSQTVNVEGSSNRTGRIDPQTFGQSLDPERSTHHSASPAETSSSAADILKDFSRLRDSLVRIPVPNNFKVNHTTTGIKQDCRGTLRVLSKCARFAETGLKVLTTLPDERDSSSVSIQREDLESNFVVFAAQINFLQSEYAGLVVKSTFNDETSRIFRSLENNASPFSRQSLQNVRIAVELASIHGRSNTASQSWRGRRQGVANQTRGSYSSFPFNRRRYDNNDMRSNTFTRPPTFREDEA</sequence>
<dbReference type="AlphaFoldDB" id="A0AAV3ZQ21"/>